<keyword evidence="1" id="KW-1133">Transmembrane helix</keyword>
<organism evidence="2 3">
    <name type="scientific">Sphingobacterium mizutaii NBRC 14946 = DSM 11724</name>
    <dbReference type="NCBI Taxonomy" id="1220576"/>
    <lineage>
        <taxon>Bacteria</taxon>
        <taxon>Pseudomonadati</taxon>
        <taxon>Bacteroidota</taxon>
        <taxon>Sphingobacteriia</taxon>
        <taxon>Sphingobacteriales</taxon>
        <taxon>Sphingobacteriaceae</taxon>
        <taxon>Sphingobacterium</taxon>
    </lineage>
</organism>
<dbReference type="Pfam" id="PF05019">
    <property type="entry name" value="Coq4"/>
    <property type="match status" value="1"/>
</dbReference>
<keyword evidence="1" id="KW-0812">Transmembrane</keyword>
<evidence type="ECO:0000313" key="2">
    <source>
        <dbReference type="EMBL" id="GEM69351.1"/>
    </source>
</evidence>
<evidence type="ECO:0000256" key="1">
    <source>
        <dbReference type="SAM" id="Phobius"/>
    </source>
</evidence>
<keyword evidence="1" id="KW-0472">Membrane</keyword>
<name>A0ABQ0W8K0_9SPHI</name>
<dbReference type="EMBL" id="BJXH01000035">
    <property type="protein sequence ID" value="GEM69351.1"/>
    <property type="molecule type" value="Genomic_DNA"/>
</dbReference>
<dbReference type="InterPro" id="IPR007715">
    <property type="entry name" value="Coq4"/>
</dbReference>
<evidence type="ECO:0008006" key="4">
    <source>
        <dbReference type="Google" id="ProtNLM"/>
    </source>
</evidence>
<proteinExistence type="predicted"/>
<dbReference type="Proteomes" id="UP000321676">
    <property type="component" value="Unassembled WGS sequence"/>
</dbReference>
<evidence type="ECO:0000313" key="3">
    <source>
        <dbReference type="Proteomes" id="UP000321676"/>
    </source>
</evidence>
<accession>A0ABQ0W8K0</accession>
<reference evidence="2 3" key="1">
    <citation type="submission" date="2019-07" db="EMBL/GenBank/DDBJ databases">
        <title>Whole genome shotgun sequence of Sphingobacterium mizutaii NBRC 14946.</title>
        <authorList>
            <person name="Hosoyama A."/>
            <person name="Uohara A."/>
            <person name="Ohji S."/>
            <person name="Ichikawa N."/>
        </authorList>
    </citation>
    <scope>NUCLEOTIDE SEQUENCE [LARGE SCALE GENOMIC DNA]</scope>
    <source>
        <strain evidence="2 3">NBRC 14946</strain>
    </source>
</reference>
<sequence>MLNMRGLRLKFMLFLYNWSSRLYAELFKGYKAAWGIKKEEFLEYQEGSLGYALGMFYKEKGFDVMPKLENHDVFHLITETGTEISDEIAMQYLLFGNGKLSLYLLAMIFIGTFVFPEHSAHYWSSYRKGKAMHKFHHIEFKTFLNESLSTLQLSLDKKQLKLQVNPIQHGK</sequence>
<feature type="transmembrane region" description="Helical" evidence="1">
    <location>
        <begin position="100"/>
        <end position="116"/>
    </location>
</feature>
<protein>
    <recommendedName>
        <fullName evidence="4">Coenzyme Q (Ubiquinone) biosynthesis protein Coq4</fullName>
    </recommendedName>
</protein>
<comment type="caution">
    <text evidence="2">The sequence shown here is derived from an EMBL/GenBank/DDBJ whole genome shotgun (WGS) entry which is preliminary data.</text>
</comment>
<keyword evidence="3" id="KW-1185">Reference proteome</keyword>
<gene>
    <name evidence="2" type="ORF">SMI01S_29570</name>
</gene>